<dbReference type="OrthoDB" id="6711752at2"/>
<protein>
    <submittedName>
        <fullName evidence="3">GNAT family acetyltransferase</fullName>
    </submittedName>
</protein>
<feature type="compositionally biased region" description="Basic and acidic residues" evidence="1">
    <location>
        <begin position="267"/>
        <end position="278"/>
    </location>
</feature>
<feature type="compositionally biased region" description="Polar residues" evidence="1">
    <location>
        <begin position="256"/>
        <end position="266"/>
    </location>
</feature>
<sequence length="278" mass="30718">MAATSATDRIASHDDHTNRIIYHSSTDTVSSSHQQHEQQTPSGIIYRPMTWSDVDDIVTQFEATWGRFSSAAGTPASIVLSRHFVLHYLEPATHTILAERDGQFLGVIVCRVVGCPRLFPQATPALADVDRMLQDDPRGAQALTETLRWHALEIDLEHEVQANETTQGEIELFLVARAARGHGVGGTLWRSAMRTMREVGVTRYFLHTDSTCDVSFYVHQGLSCLISWYAAGHPEYGKTMADVYIYAGATDAASSRITKSQQSQHSTTHDIHHDGASA</sequence>
<evidence type="ECO:0000256" key="1">
    <source>
        <dbReference type="SAM" id="MobiDB-lite"/>
    </source>
</evidence>
<dbReference type="EMBL" id="MWWY01000044">
    <property type="protein sequence ID" value="OZG62795.1"/>
    <property type="molecule type" value="Genomic_DNA"/>
</dbReference>
<evidence type="ECO:0000313" key="4">
    <source>
        <dbReference type="Proteomes" id="UP000216074"/>
    </source>
</evidence>
<reference evidence="3 4" key="1">
    <citation type="journal article" date="2017" name="BMC Genomics">
        <title>Comparative genomic and phylogenomic analyses of the Bifidobacteriaceae family.</title>
        <authorList>
            <person name="Lugli G.A."/>
            <person name="Milani C."/>
            <person name="Turroni F."/>
            <person name="Duranti S."/>
            <person name="Mancabelli L."/>
            <person name="Mangifesta M."/>
            <person name="Ferrario C."/>
            <person name="Modesto M."/>
            <person name="Mattarelli P."/>
            <person name="Jiri K."/>
            <person name="van Sinderen D."/>
            <person name="Ventura M."/>
        </authorList>
    </citation>
    <scope>NUCLEOTIDE SEQUENCE [LARGE SCALE GENOMIC DNA]</scope>
    <source>
        <strain evidence="3 4">DSM 100202</strain>
    </source>
</reference>
<gene>
    <name evidence="3" type="ORF">BHAP_2038</name>
</gene>
<feature type="domain" description="N-acetyltransferase" evidence="2">
    <location>
        <begin position="44"/>
        <end position="241"/>
    </location>
</feature>
<dbReference type="RefSeq" id="WP_094730571.1">
    <property type="nucleotide sequence ID" value="NZ_MWWY01000044.1"/>
</dbReference>
<evidence type="ECO:0000259" key="2">
    <source>
        <dbReference type="PROSITE" id="PS51186"/>
    </source>
</evidence>
<dbReference type="Proteomes" id="UP000216074">
    <property type="component" value="Unassembled WGS sequence"/>
</dbReference>
<comment type="caution">
    <text evidence="3">The sequence shown here is derived from an EMBL/GenBank/DDBJ whole genome shotgun (WGS) entry which is preliminary data.</text>
</comment>
<accession>A0A261FV03</accession>
<dbReference type="CDD" id="cd04301">
    <property type="entry name" value="NAT_SF"/>
    <property type="match status" value="1"/>
</dbReference>
<dbReference type="InterPro" id="IPR016181">
    <property type="entry name" value="Acyl_CoA_acyltransferase"/>
</dbReference>
<feature type="region of interest" description="Disordered" evidence="1">
    <location>
        <begin position="25"/>
        <end position="44"/>
    </location>
</feature>
<dbReference type="AlphaFoldDB" id="A0A261FV03"/>
<name>A0A261FV03_9BIFI</name>
<keyword evidence="4" id="KW-1185">Reference proteome</keyword>
<organism evidence="3 4">
    <name type="scientific">Bifidobacterium hapali</name>
    <dbReference type="NCBI Taxonomy" id="1630172"/>
    <lineage>
        <taxon>Bacteria</taxon>
        <taxon>Bacillati</taxon>
        <taxon>Actinomycetota</taxon>
        <taxon>Actinomycetes</taxon>
        <taxon>Bifidobacteriales</taxon>
        <taxon>Bifidobacteriaceae</taxon>
        <taxon>Bifidobacterium</taxon>
    </lineage>
</organism>
<proteinExistence type="predicted"/>
<feature type="compositionally biased region" description="Polar residues" evidence="1">
    <location>
        <begin position="25"/>
        <end position="42"/>
    </location>
</feature>
<dbReference type="PROSITE" id="PS51186">
    <property type="entry name" value="GNAT"/>
    <property type="match status" value="1"/>
</dbReference>
<evidence type="ECO:0000313" key="3">
    <source>
        <dbReference type="EMBL" id="OZG62795.1"/>
    </source>
</evidence>
<dbReference type="Gene3D" id="3.40.630.30">
    <property type="match status" value="1"/>
</dbReference>
<dbReference type="GO" id="GO:0016747">
    <property type="term" value="F:acyltransferase activity, transferring groups other than amino-acyl groups"/>
    <property type="evidence" value="ECO:0007669"/>
    <property type="project" value="InterPro"/>
</dbReference>
<feature type="region of interest" description="Disordered" evidence="1">
    <location>
        <begin position="256"/>
        <end position="278"/>
    </location>
</feature>
<dbReference type="SUPFAM" id="SSF55729">
    <property type="entry name" value="Acyl-CoA N-acyltransferases (Nat)"/>
    <property type="match status" value="1"/>
</dbReference>
<dbReference type="InterPro" id="IPR000182">
    <property type="entry name" value="GNAT_dom"/>
</dbReference>
<dbReference type="Pfam" id="PF00583">
    <property type="entry name" value="Acetyltransf_1"/>
    <property type="match status" value="1"/>
</dbReference>
<keyword evidence="3" id="KW-0808">Transferase</keyword>